<dbReference type="EMBL" id="ANMO01000120">
    <property type="protein sequence ID" value="EMB16474.1"/>
    <property type="molecule type" value="Genomic_DNA"/>
</dbReference>
<accession>M2B2Q4</accession>
<reference evidence="1" key="1">
    <citation type="submission" date="2012-11" db="EMBL/GenBank/DDBJ databases">
        <title>Permanent draft genomes of Rhodopirellula europaea strain SH398 and 6C.</title>
        <authorList>
            <person name="Richter M."/>
            <person name="Richter-Heitmann T."/>
            <person name="Frank C."/>
            <person name="Harder J."/>
            <person name="Glockner F.O."/>
        </authorList>
    </citation>
    <scope>NUCLEOTIDE SEQUENCE</scope>
    <source>
        <strain evidence="1">6C</strain>
    </source>
</reference>
<comment type="caution">
    <text evidence="1">The sequence shown here is derived from an EMBL/GenBank/DDBJ whole genome shotgun (WGS) entry which is preliminary data.</text>
</comment>
<sequence>MEHRKRLNFVVNSKFHIALVACEAVSMEPFPISIEKRISRGLQRLNFHGIYATHLGAGKITLVCTNKDANERALAVAAAKTVPGVTEVSMQNGKPS</sequence>
<dbReference type="Proteomes" id="UP000011529">
    <property type="component" value="Unassembled WGS sequence"/>
</dbReference>
<keyword evidence="2" id="KW-1185">Reference proteome</keyword>
<organism evidence="1 2">
    <name type="scientific">Rhodopirellula europaea 6C</name>
    <dbReference type="NCBI Taxonomy" id="1263867"/>
    <lineage>
        <taxon>Bacteria</taxon>
        <taxon>Pseudomonadati</taxon>
        <taxon>Planctomycetota</taxon>
        <taxon>Planctomycetia</taxon>
        <taxon>Pirellulales</taxon>
        <taxon>Pirellulaceae</taxon>
        <taxon>Rhodopirellula</taxon>
    </lineage>
</organism>
<reference evidence="1" key="2">
    <citation type="journal article" date="2013" name="Mar. Genomics">
        <title>Expression of sulfatases in Rhodopirellula baltica and the diversity of sulfatases in the genus Rhodopirellula.</title>
        <authorList>
            <person name="Wegner C.E."/>
            <person name="Richter-Heitmann T."/>
            <person name="Klindworth A."/>
            <person name="Klockow C."/>
            <person name="Richter M."/>
            <person name="Achstetter T."/>
            <person name="Glockner F.O."/>
            <person name="Harder J."/>
        </authorList>
    </citation>
    <scope>NUCLEOTIDE SEQUENCE [LARGE SCALE GENOMIC DNA]</scope>
    <source>
        <strain evidence="1">6C</strain>
    </source>
</reference>
<dbReference type="PATRIC" id="fig|1263867.3.peg.3035"/>
<evidence type="ECO:0000313" key="2">
    <source>
        <dbReference type="Proteomes" id="UP000011529"/>
    </source>
</evidence>
<name>M2B2Q4_9BACT</name>
<proteinExistence type="predicted"/>
<dbReference type="AlphaFoldDB" id="M2B2Q4"/>
<protein>
    <submittedName>
        <fullName evidence="1">Uncharacterized protein</fullName>
    </submittedName>
</protein>
<evidence type="ECO:0000313" key="1">
    <source>
        <dbReference type="EMBL" id="EMB16474.1"/>
    </source>
</evidence>
<gene>
    <name evidence="1" type="ORF">RE6C_02839</name>
</gene>